<dbReference type="RefSeq" id="WP_213144860.1">
    <property type="nucleotide sequence ID" value="NZ_JAGYPE020000023.1"/>
</dbReference>
<name>A0A942T3Y4_9BACI</name>
<keyword evidence="8" id="KW-0178">Competence</keyword>
<evidence type="ECO:0000256" key="1">
    <source>
        <dbReference type="ARBA" id="ARBA00004162"/>
    </source>
</evidence>
<dbReference type="SUPFAM" id="SSF54523">
    <property type="entry name" value="Pili subunits"/>
    <property type="match status" value="1"/>
</dbReference>
<evidence type="ECO:0000313" key="13">
    <source>
        <dbReference type="Proteomes" id="UP000677265"/>
    </source>
</evidence>
<accession>A0A942T3Y4</accession>
<dbReference type="GO" id="GO:0005886">
    <property type="term" value="C:plasma membrane"/>
    <property type="evidence" value="ECO:0007669"/>
    <property type="project" value="UniProtKB-SubCell"/>
</dbReference>
<dbReference type="EMBL" id="JAGYPE010000005">
    <property type="protein sequence ID" value="MBS4185000.1"/>
    <property type="molecule type" value="Genomic_DNA"/>
</dbReference>
<dbReference type="EMBL" id="JAGYPE020000023">
    <property type="protein sequence ID" value="MCH6266635.1"/>
    <property type="molecule type" value="Genomic_DNA"/>
</dbReference>
<dbReference type="NCBIfam" id="NF040999">
    <property type="entry name" value="pilin_ComGC"/>
    <property type="match status" value="1"/>
</dbReference>
<keyword evidence="6 10" id="KW-1133">Transmembrane helix</keyword>
<evidence type="ECO:0000313" key="12">
    <source>
        <dbReference type="EMBL" id="MCH6266635.1"/>
    </source>
</evidence>
<evidence type="ECO:0000256" key="8">
    <source>
        <dbReference type="ARBA" id="ARBA00023287"/>
    </source>
</evidence>
<sequence length="118" mass="12861">MKNIKRDKQAGFTLIEMMIVMLVISVILIITIPNVAKHNANIKTKGCEGFQKMVEAQVQAYEMEKNEPATMEKLISAGYINKDAKGCPGKEVVIGSDGSVTLEDAIDTKTASDITTNQ</sequence>
<evidence type="ECO:0000256" key="7">
    <source>
        <dbReference type="ARBA" id="ARBA00023136"/>
    </source>
</evidence>
<reference evidence="11" key="1">
    <citation type="submission" date="2021-05" db="EMBL/GenBank/DDBJ databases">
        <title>Novel Bacillus species.</title>
        <authorList>
            <person name="Liu G."/>
        </authorList>
    </citation>
    <scope>NUCLEOTIDE SEQUENCE</scope>
    <source>
        <strain evidence="11 13">FJAT-50051</strain>
    </source>
</reference>
<evidence type="ECO:0000256" key="5">
    <source>
        <dbReference type="ARBA" id="ARBA00022692"/>
    </source>
</evidence>
<evidence type="ECO:0000256" key="6">
    <source>
        <dbReference type="ARBA" id="ARBA00022989"/>
    </source>
</evidence>
<evidence type="ECO:0000256" key="4">
    <source>
        <dbReference type="ARBA" id="ARBA00022481"/>
    </source>
</evidence>
<gene>
    <name evidence="12" type="ORF">KHB02_013980</name>
    <name evidence="11" type="ORF">KHB02_26830</name>
</gene>
<evidence type="ECO:0000256" key="2">
    <source>
        <dbReference type="ARBA" id="ARBA00004241"/>
    </source>
</evidence>
<keyword evidence="5 10" id="KW-0812">Transmembrane</keyword>
<feature type="transmembrane region" description="Helical" evidence="10">
    <location>
        <begin position="12"/>
        <end position="32"/>
    </location>
</feature>
<comment type="similarity">
    <text evidence="9">Belongs to the ComGC family.</text>
</comment>
<dbReference type="InterPro" id="IPR016940">
    <property type="entry name" value="ComGC"/>
</dbReference>
<organism evidence="11">
    <name type="scientific">Neobacillus citreus</name>
    <dbReference type="NCBI Taxonomy" id="2833578"/>
    <lineage>
        <taxon>Bacteria</taxon>
        <taxon>Bacillati</taxon>
        <taxon>Bacillota</taxon>
        <taxon>Bacilli</taxon>
        <taxon>Bacillales</taxon>
        <taxon>Bacillaceae</taxon>
        <taxon>Neobacillus</taxon>
    </lineage>
</organism>
<dbReference type="InterPro" id="IPR012902">
    <property type="entry name" value="N_methyl_site"/>
</dbReference>
<dbReference type="AlphaFoldDB" id="A0A942T3Y4"/>
<dbReference type="GO" id="GO:0030420">
    <property type="term" value="P:establishment of competence for transformation"/>
    <property type="evidence" value="ECO:0007669"/>
    <property type="project" value="UniProtKB-KW"/>
</dbReference>
<keyword evidence="7 10" id="KW-0472">Membrane</keyword>
<keyword evidence="3" id="KW-1003">Cell membrane</keyword>
<dbReference type="GO" id="GO:0009986">
    <property type="term" value="C:cell surface"/>
    <property type="evidence" value="ECO:0007669"/>
    <property type="project" value="UniProtKB-SubCell"/>
</dbReference>
<comment type="caution">
    <text evidence="11">The sequence shown here is derived from an EMBL/GenBank/DDBJ whole genome shotgun (WGS) entry which is preliminary data.</text>
</comment>
<dbReference type="Gene3D" id="3.30.700.10">
    <property type="entry name" value="Glycoprotein, Type 4 Pilin"/>
    <property type="match status" value="1"/>
</dbReference>
<evidence type="ECO:0000256" key="3">
    <source>
        <dbReference type="ARBA" id="ARBA00022475"/>
    </source>
</evidence>
<dbReference type="NCBIfam" id="TIGR02532">
    <property type="entry name" value="IV_pilin_GFxxxE"/>
    <property type="match status" value="1"/>
</dbReference>
<dbReference type="InterPro" id="IPR045584">
    <property type="entry name" value="Pilin-like"/>
</dbReference>
<evidence type="ECO:0000313" key="11">
    <source>
        <dbReference type="EMBL" id="MBS4185000.1"/>
    </source>
</evidence>
<dbReference type="Pfam" id="PF07963">
    <property type="entry name" value="N_methyl"/>
    <property type="match status" value="1"/>
</dbReference>
<evidence type="ECO:0000256" key="9">
    <source>
        <dbReference type="ARBA" id="ARBA00043982"/>
    </source>
</evidence>
<dbReference type="Proteomes" id="UP000677265">
    <property type="component" value="Unassembled WGS sequence"/>
</dbReference>
<keyword evidence="13" id="KW-1185">Reference proteome</keyword>
<keyword evidence="4" id="KW-0488">Methylation</keyword>
<protein>
    <submittedName>
        <fullName evidence="11">Prepilin-type N-terminal cleavage/methylation domain-containing protein</fullName>
    </submittedName>
</protein>
<comment type="subcellular location">
    <subcellularLocation>
        <location evidence="1">Cell membrane</location>
        <topology evidence="1">Single-pass membrane protein</topology>
    </subcellularLocation>
    <subcellularLocation>
        <location evidence="2">Cell surface</location>
    </subcellularLocation>
</comment>
<evidence type="ECO:0000256" key="10">
    <source>
        <dbReference type="SAM" id="Phobius"/>
    </source>
</evidence>
<dbReference type="PROSITE" id="PS00409">
    <property type="entry name" value="PROKAR_NTER_METHYL"/>
    <property type="match status" value="1"/>
</dbReference>
<proteinExistence type="inferred from homology"/>